<name>A0A9N7U1W0_PLEPL</name>
<dbReference type="EMBL" id="CADEAL010000588">
    <property type="protein sequence ID" value="CAB1422486.1"/>
    <property type="molecule type" value="Genomic_DNA"/>
</dbReference>
<reference evidence="1" key="1">
    <citation type="submission" date="2020-03" db="EMBL/GenBank/DDBJ databases">
        <authorList>
            <person name="Weist P."/>
        </authorList>
    </citation>
    <scope>NUCLEOTIDE SEQUENCE</scope>
</reference>
<dbReference type="Proteomes" id="UP001153269">
    <property type="component" value="Unassembled WGS sequence"/>
</dbReference>
<protein>
    <submittedName>
        <fullName evidence="1">Uncharacterized protein</fullName>
    </submittedName>
</protein>
<keyword evidence="2" id="KW-1185">Reference proteome</keyword>
<dbReference type="AlphaFoldDB" id="A0A9N7U1W0"/>
<evidence type="ECO:0000313" key="1">
    <source>
        <dbReference type="EMBL" id="CAB1422486.1"/>
    </source>
</evidence>
<accession>A0A9N7U1W0</accession>
<organism evidence="1 2">
    <name type="scientific">Pleuronectes platessa</name>
    <name type="common">European plaice</name>
    <dbReference type="NCBI Taxonomy" id="8262"/>
    <lineage>
        <taxon>Eukaryota</taxon>
        <taxon>Metazoa</taxon>
        <taxon>Chordata</taxon>
        <taxon>Craniata</taxon>
        <taxon>Vertebrata</taxon>
        <taxon>Euteleostomi</taxon>
        <taxon>Actinopterygii</taxon>
        <taxon>Neopterygii</taxon>
        <taxon>Teleostei</taxon>
        <taxon>Neoteleostei</taxon>
        <taxon>Acanthomorphata</taxon>
        <taxon>Carangaria</taxon>
        <taxon>Pleuronectiformes</taxon>
        <taxon>Pleuronectoidei</taxon>
        <taxon>Pleuronectidae</taxon>
        <taxon>Pleuronectes</taxon>
    </lineage>
</organism>
<sequence>MSRQTKTLGSTGRVEQAVFSKLCKSTVQKQETISLTPVVDRSQAATRSLTPSHQLAVTPEGQLWLRGRVVALHLKVGGSVPSLTHLHAEVSLGKMLNPEWPPIE</sequence>
<comment type="caution">
    <text evidence="1">The sequence shown here is derived from an EMBL/GenBank/DDBJ whole genome shotgun (WGS) entry which is preliminary data.</text>
</comment>
<proteinExistence type="predicted"/>
<gene>
    <name evidence="1" type="ORF">PLEPLA_LOCUS10402</name>
</gene>
<evidence type="ECO:0000313" key="2">
    <source>
        <dbReference type="Proteomes" id="UP001153269"/>
    </source>
</evidence>